<dbReference type="Proteomes" id="UP000036261">
    <property type="component" value="Unassembled WGS sequence"/>
</dbReference>
<reference evidence="3 4" key="1">
    <citation type="journal article" date="2013" name="Int. J. Syst. Evol. Microbiol.">
        <title>Chryseobacterium angstadtii sp. nov., isolated from a newt tank.</title>
        <authorList>
            <person name="Kirk K.E."/>
            <person name="Hoffman J.A."/>
            <person name="Smith K.A."/>
            <person name="Strahan B.L."/>
            <person name="Failor K.C."/>
            <person name="Krebs J.E."/>
            <person name="Gale A.N."/>
            <person name="Do T.D."/>
            <person name="Sontag T.C."/>
            <person name="Batties A.M."/>
            <person name="Mistiszyn K."/>
            <person name="Newman J.D."/>
        </authorList>
    </citation>
    <scope>NUCLEOTIDE SEQUENCE [LARGE SCALE GENOMIC DNA]</scope>
    <source>
        <strain evidence="3 4">KM</strain>
    </source>
</reference>
<dbReference type="OrthoDB" id="9804774at2"/>
<dbReference type="PANTHER" id="PTHR42879:SF2">
    <property type="entry name" value="3-OXOACYL-[ACYL-CARRIER-PROTEIN] REDUCTASE FABG"/>
    <property type="match status" value="1"/>
</dbReference>
<evidence type="ECO:0008006" key="5">
    <source>
        <dbReference type="Google" id="ProtNLM"/>
    </source>
</evidence>
<evidence type="ECO:0000313" key="4">
    <source>
        <dbReference type="Proteomes" id="UP000036261"/>
    </source>
</evidence>
<dbReference type="Pfam" id="PF13561">
    <property type="entry name" value="adh_short_C2"/>
    <property type="match status" value="1"/>
</dbReference>
<organism evidence="3 4">
    <name type="scientific">Chryseobacterium angstadtii</name>
    <dbReference type="NCBI Taxonomy" id="558151"/>
    <lineage>
        <taxon>Bacteria</taxon>
        <taxon>Pseudomonadati</taxon>
        <taxon>Bacteroidota</taxon>
        <taxon>Flavobacteriia</taxon>
        <taxon>Flavobacteriales</taxon>
        <taxon>Weeksellaceae</taxon>
        <taxon>Chryseobacterium group</taxon>
        <taxon>Chryseobacterium</taxon>
    </lineage>
</organism>
<dbReference type="CDD" id="cd05233">
    <property type="entry name" value="SDR_c"/>
    <property type="match status" value="1"/>
</dbReference>
<proteinExistence type="inferred from homology"/>
<sequence>MTAKKVLISGGSRGIGKSIALKFAQEGCEVLFTYKNSDKEALELVDHINENYSCPPAKSYKCDMADAADVKRLFKENKEDFSSVSALINNVGGHGKLKPFMFCSNDYFQEILGMNLMSVVNAVREVLPIFIRNKGGRIVNITSIAGTKGNPGHSPYAASKGAIIGFSKSIVKEVGSMGIIVNSVAPGFVSTESTDDVPEKYLKMRIDNSIYKRMGMPEEIADVTYYLGSSSPEYLTGQEIIVDGGITG</sequence>
<dbReference type="AlphaFoldDB" id="A0A0J7IK47"/>
<dbReference type="InterPro" id="IPR036291">
    <property type="entry name" value="NAD(P)-bd_dom_sf"/>
</dbReference>
<accession>A0A0J7IK47</accession>
<keyword evidence="2" id="KW-0560">Oxidoreductase</keyword>
<dbReference type="Gene3D" id="3.40.50.720">
    <property type="entry name" value="NAD(P)-binding Rossmann-like Domain"/>
    <property type="match status" value="1"/>
</dbReference>
<keyword evidence="4" id="KW-1185">Reference proteome</keyword>
<dbReference type="RefSeq" id="WP_048505072.1">
    <property type="nucleotide sequence ID" value="NZ_LFND01000001.1"/>
</dbReference>
<protein>
    <recommendedName>
        <fullName evidence="5">3-oxoacyl-ACP reductase</fullName>
    </recommendedName>
</protein>
<dbReference type="InterPro" id="IPR002347">
    <property type="entry name" value="SDR_fam"/>
</dbReference>
<dbReference type="FunFam" id="3.40.50.720:FF:000173">
    <property type="entry name" value="3-oxoacyl-[acyl-carrier protein] reductase"/>
    <property type="match status" value="1"/>
</dbReference>
<dbReference type="STRING" id="558151.ACM46_02765"/>
<dbReference type="InterPro" id="IPR050259">
    <property type="entry name" value="SDR"/>
</dbReference>
<dbReference type="EMBL" id="LFND01000001">
    <property type="protein sequence ID" value="KMQ66472.1"/>
    <property type="molecule type" value="Genomic_DNA"/>
</dbReference>
<name>A0A0J7IK47_9FLAO</name>
<dbReference type="PRINTS" id="PR00080">
    <property type="entry name" value="SDRFAMILY"/>
</dbReference>
<dbReference type="PRINTS" id="PR00081">
    <property type="entry name" value="GDHRDH"/>
</dbReference>
<comment type="caution">
    <text evidence="3">The sequence shown here is derived from an EMBL/GenBank/DDBJ whole genome shotgun (WGS) entry which is preliminary data.</text>
</comment>
<dbReference type="PATRIC" id="fig|558151.6.peg.577"/>
<dbReference type="SUPFAM" id="SSF51735">
    <property type="entry name" value="NAD(P)-binding Rossmann-fold domains"/>
    <property type="match status" value="1"/>
</dbReference>
<evidence type="ECO:0000256" key="1">
    <source>
        <dbReference type="ARBA" id="ARBA00006484"/>
    </source>
</evidence>
<dbReference type="GO" id="GO:0016491">
    <property type="term" value="F:oxidoreductase activity"/>
    <property type="evidence" value="ECO:0007669"/>
    <property type="project" value="UniProtKB-KW"/>
</dbReference>
<evidence type="ECO:0000256" key="2">
    <source>
        <dbReference type="ARBA" id="ARBA00023002"/>
    </source>
</evidence>
<comment type="similarity">
    <text evidence="1">Belongs to the short-chain dehydrogenases/reductases (SDR) family.</text>
</comment>
<evidence type="ECO:0000313" key="3">
    <source>
        <dbReference type="EMBL" id="KMQ66472.1"/>
    </source>
</evidence>
<dbReference type="PANTHER" id="PTHR42879">
    <property type="entry name" value="3-OXOACYL-(ACYL-CARRIER-PROTEIN) REDUCTASE"/>
    <property type="match status" value="1"/>
</dbReference>
<gene>
    <name evidence="3" type="ORF">ACM46_02765</name>
</gene>